<dbReference type="GO" id="GO:0016226">
    <property type="term" value="P:iron-sulfur cluster assembly"/>
    <property type="evidence" value="ECO:0007669"/>
    <property type="project" value="InterPro"/>
</dbReference>
<dbReference type="RefSeq" id="WP_264842136.1">
    <property type="nucleotide sequence ID" value="NZ_AP025628.1"/>
</dbReference>
<comment type="similarity">
    <text evidence="1">Belongs to the iron-sulfur cluster assembly SufBD family.</text>
</comment>
<dbReference type="KEGG" id="cmic:caldi_25810"/>
<evidence type="ECO:0000313" key="5">
    <source>
        <dbReference type="Proteomes" id="UP001163687"/>
    </source>
</evidence>
<dbReference type="Pfam" id="PF19295">
    <property type="entry name" value="SufBD_N"/>
    <property type="match status" value="1"/>
</dbReference>
<sequence length="433" mass="46822">MPVLLGELSREALVARSRERGEPEWLTEARAKAWEVYQSLRLPGPHDEDWRRTDVSPVRLAEVVADAPEGPAAPLPDRLRKVADSGKALVLENGVVTARPAGLPHGVIVTDLETAAREHPDLVREHLMSRVIRPDEHIFVALHAAIWRGGVFIHVPAGVRVEEPIQTVEWAGGAGAGLFGHTLVVVEPGAEVTVAQYVGSAPVPDRTVQAGAVEIWAKPGAQVRYASVQNWGTGVWSFTTRRALVQKDARVDWLIGDFGGSLVRSEQRTVLDEPGAQGNLKLVFFGSGDQHIDLVAEDLHVPGSHRSAGDILGRGVLAGSARAVFRGVGHIMRGAKGCECFLRENALLLNRGCRVDSIPSLFIDDDDVVRGGHAATSGRVDDEELFYLRSRGIPENRAKRLIVMGFLQPLLEAAQGTGLRSEIESLIDGKLGL</sequence>
<name>A0AA35G8W4_9FIRM</name>
<evidence type="ECO:0000259" key="2">
    <source>
        <dbReference type="Pfam" id="PF01458"/>
    </source>
</evidence>
<dbReference type="PANTHER" id="PTHR43575:SF1">
    <property type="entry name" value="PROTEIN ABCI7, CHLOROPLASTIC"/>
    <property type="match status" value="1"/>
</dbReference>
<evidence type="ECO:0000259" key="3">
    <source>
        <dbReference type="Pfam" id="PF19295"/>
    </source>
</evidence>
<accession>A0AA35G8W4</accession>
<keyword evidence="5" id="KW-1185">Reference proteome</keyword>
<dbReference type="InterPro" id="IPR055346">
    <property type="entry name" value="Fe-S_cluster_assembly_SufBD"/>
</dbReference>
<reference evidence="4" key="1">
    <citation type="submission" date="2022-03" db="EMBL/GenBank/DDBJ databases">
        <title>Complete genome sequence of Caldinitratiruptor microaerophilus.</title>
        <authorList>
            <person name="Mukaiyama R."/>
            <person name="Nishiyama T."/>
            <person name="Ueda K."/>
        </authorList>
    </citation>
    <scope>NUCLEOTIDE SEQUENCE</scope>
    <source>
        <strain evidence="4">JCM 16183</strain>
    </source>
</reference>
<dbReference type="AlphaFoldDB" id="A0AA35G8W4"/>
<evidence type="ECO:0000313" key="4">
    <source>
        <dbReference type="EMBL" id="BDG61491.1"/>
    </source>
</evidence>
<protein>
    <submittedName>
        <fullName evidence="4">Fe-S cluster assembly protein SufD</fullName>
    </submittedName>
</protein>
<dbReference type="InterPro" id="IPR045595">
    <property type="entry name" value="SufBD_N"/>
</dbReference>
<proteinExistence type="inferred from homology"/>
<gene>
    <name evidence="4" type="ORF">caldi_25810</name>
</gene>
<feature type="domain" description="SUF system FeS cluster assembly SufBD N-terminal" evidence="3">
    <location>
        <begin position="100"/>
        <end position="166"/>
    </location>
</feature>
<dbReference type="Pfam" id="PF01458">
    <property type="entry name" value="SUFBD_core"/>
    <property type="match status" value="1"/>
</dbReference>
<dbReference type="PANTHER" id="PTHR43575">
    <property type="entry name" value="PROTEIN ABCI7, CHLOROPLASTIC"/>
    <property type="match status" value="1"/>
</dbReference>
<dbReference type="InterPro" id="IPR000825">
    <property type="entry name" value="SUF_FeS_clus_asmbl_SufBD_core"/>
</dbReference>
<organism evidence="4 5">
    <name type="scientific">Caldinitratiruptor microaerophilus</name>
    <dbReference type="NCBI Taxonomy" id="671077"/>
    <lineage>
        <taxon>Bacteria</taxon>
        <taxon>Bacillati</taxon>
        <taxon>Bacillota</taxon>
        <taxon>Clostridia</taxon>
        <taxon>Eubacteriales</taxon>
        <taxon>Symbiobacteriaceae</taxon>
        <taxon>Caldinitratiruptor</taxon>
    </lineage>
</organism>
<evidence type="ECO:0000256" key="1">
    <source>
        <dbReference type="ARBA" id="ARBA00043967"/>
    </source>
</evidence>
<dbReference type="EMBL" id="AP025628">
    <property type="protein sequence ID" value="BDG61491.1"/>
    <property type="molecule type" value="Genomic_DNA"/>
</dbReference>
<dbReference type="SUPFAM" id="SSF101960">
    <property type="entry name" value="Stabilizer of iron transporter SufD"/>
    <property type="match status" value="1"/>
</dbReference>
<dbReference type="Proteomes" id="UP001163687">
    <property type="component" value="Chromosome"/>
</dbReference>
<feature type="domain" description="SUF system FeS cluster assembly SufBD core" evidence="2">
    <location>
        <begin position="174"/>
        <end position="406"/>
    </location>
</feature>
<dbReference type="InterPro" id="IPR037284">
    <property type="entry name" value="SUF_FeS_clus_asmbl_SufBD_sf"/>
</dbReference>